<name>A0ABR4IE67_9EURO</name>
<dbReference type="Proteomes" id="UP001610335">
    <property type="component" value="Unassembled WGS sequence"/>
</dbReference>
<protein>
    <submittedName>
        <fullName evidence="3">Uncharacterized protein</fullName>
    </submittedName>
</protein>
<sequence>MSYQPMSRSRGGAWTKVVIFTSLYVLLLESLIEWVVVLYLYGNKHVDSKMAPSLIFALIGSFFTVPLVVLHSFLAWQYNNVIGYESRKRMLRTVCTYILRLTIIIWLGASVSGLVVVSQQAYCLPDAASGRFWRVGMSCALHRAVVIISVLSFLTVCLYFCSRELCERPYDVSVLGIYQHWHRSSRDGSVLSASTLKSEKSLKHDMLCICRRPDVTYGRTPYMTSSDTSDNSGYTPSIQQPTPIRPTSFLHFSADPDAKAEYLSGTTVTPGTQSDLYLPSVSRTPSAATTQTLPELPGGSGVQHQSNHKRDKSSISSLRRLLPNALTTSLPLSADPQIRALAEENAQIDLEKQKLQKEEPLLENLRLPVPPPKSPQPPPNNNQEHTTIPTSSALPRSITMNSAEAPEVVTPPAPLTIRRSSTSLSHPLPPNPSSGLSPSPWSTLLNPTHPRPIRINTTTRLPPHRHSQFEPLHSHYIPRYTQSQRYPGSQTQPRTRTRNQSSNQNRYGRHIRRNDVSEGQSLYYQQPVSNSGSGLRRPRSTTLSSLSIVSVPGHLDCIRETGASIDEVSAGRDAGGGVEGS</sequence>
<organism evidence="3 4">
    <name type="scientific">Aspergillus cavernicola</name>
    <dbReference type="NCBI Taxonomy" id="176166"/>
    <lineage>
        <taxon>Eukaryota</taxon>
        <taxon>Fungi</taxon>
        <taxon>Dikarya</taxon>
        <taxon>Ascomycota</taxon>
        <taxon>Pezizomycotina</taxon>
        <taxon>Eurotiomycetes</taxon>
        <taxon>Eurotiomycetidae</taxon>
        <taxon>Eurotiales</taxon>
        <taxon>Aspergillaceae</taxon>
        <taxon>Aspergillus</taxon>
        <taxon>Aspergillus subgen. Nidulantes</taxon>
    </lineage>
</organism>
<evidence type="ECO:0000313" key="3">
    <source>
        <dbReference type="EMBL" id="KAL2825917.1"/>
    </source>
</evidence>
<feature type="transmembrane region" description="Helical" evidence="2">
    <location>
        <begin position="21"/>
        <end position="42"/>
    </location>
</feature>
<feature type="region of interest" description="Disordered" evidence="1">
    <location>
        <begin position="365"/>
        <end position="395"/>
    </location>
</feature>
<keyword evidence="2" id="KW-0812">Transmembrane</keyword>
<feature type="compositionally biased region" description="Pro residues" evidence="1">
    <location>
        <begin position="368"/>
        <end position="380"/>
    </location>
</feature>
<feature type="transmembrane region" description="Helical" evidence="2">
    <location>
        <begin position="97"/>
        <end position="120"/>
    </location>
</feature>
<gene>
    <name evidence="3" type="ORF">BDW59DRAFT_68212</name>
</gene>
<feature type="compositionally biased region" description="Low complexity" evidence="1">
    <location>
        <begin position="433"/>
        <end position="445"/>
    </location>
</feature>
<evidence type="ECO:0000313" key="4">
    <source>
        <dbReference type="Proteomes" id="UP001610335"/>
    </source>
</evidence>
<feature type="compositionally biased region" description="Polar residues" evidence="1">
    <location>
        <begin position="480"/>
        <end position="506"/>
    </location>
</feature>
<dbReference type="EMBL" id="JBFXLS010000033">
    <property type="protein sequence ID" value="KAL2825917.1"/>
    <property type="molecule type" value="Genomic_DNA"/>
</dbReference>
<feature type="transmembrane region" description="Helical" evidence="2">
    <location>
        <begin position="140"/>
        <end position="161"/>
    </location>
</feature>
<feature type="compositionally biased region" description="Polar residues" evidence="1">
    <location>
        <begin position="264"/>
        <end position="293"/>
    </location>
</feature>
<feature type="transmembrane region" description="Helical" evidence="2">
    <location>
        <begin position="54"/>
        <end position="76"/>
    </location>
</feature>
<feature type="compositionally biased region" description="Polar residues" evidence="1">
    <location>
        <begin position="383"/>
        <end position="395"/>
    </location>
</feature>
<reference evidence="3 4" key="1">
    <citation type="submission" date="2024-07" db="EMBL/GenBank/DDBJ databases">
        <title>Section-level genome sequencing and comparative genomics of Aspergillus sections Usti and Cavernicolus.</title>
        <authorList>
            <consortium name="Lawrence Berkeley National Laboratory"/>
            <person name="Nybo J.L."/>
            <person name="Vesth T.C."/>
            <person name="Theobald S."/>
            <person name="Frisvad J.C."/>
            <person name="Larsen T.O."/>
            <person name="Kjaerboelling I."/>
            <person name="Rothschild-Mancinelli K."/>
            <person name="Lyhne E.K."/>
            <person name="Kogle M.E."/>
            <person name="Barry K."/>
            <person name="Clum A."/>
            <person name="Na H."/>
            <person name="Ledsgaard L."/>
            <person name="Lin J."/>
            <person name="Lipzen A."/>
            <person name="Kuo A."/>
            <person name="Riley R."/>
            <person name="Mondo S."/>
            <person name="LaButti K."/>
            <person name="Haridas S."/>
            <person name="Pangalinan J."/>
            <person name="Salamov A.A."/>
            <person name="Simmons B.A."/>
            <person name="Magnuson J.K."/>
            <person name="Chen J."/>
            <person name="Drula E."/>
            <person name="Henrissat B."/>
            <person name="Wiebenga A."/>
            <person name="Lubbers R.J."/>
            <person name="Gomes A.C."/>
            <person name="Makela M.R."/>
            <person name="Stajich J."/>
            <person name="Grigoriev I.V."/>
            <person name="Mortensen U.H."/>
            <person name="De vries R.P."/>
            <person name="Baker S.E."/>
            <person name="Andersen M.R."/>
        </authorList>
    </citation>
    <scope>NUCLEOTIDE SEQUENCE [LARGE SCALE GENOMIC DNA]</scope>
    <source>
        <strain evidence="3 4">CBS 600.67</strain>
    </source>
</reference>
<keyword evidence="2" id="KW-0472">Membrane</keyword>
<evidence type="ECO:0000256" key="2">
    <source>
        <dbReference type="SAM" id="Phobius"/>
    </source>
</evidence>
<accession>A0ABR4IE67</accession>
<proteinExistence type="predicted"/>
<feature type="region of interest" description="Disordered" evidence="1">
    <location>
        <begin position="263"/>
        <end position="316"/>
    </location>
</feature>
<comment type="caution">
    <text evidence="3">The sequence shown here is derived from an EMBL/GenBank/DDBJ whole genome shotgun (WGS) entry which is preliminary data.</text>
</comment>
<evidence type="ECO:0000256" key="1">
    <source>
        <dbReference type="SAM" id="MobiDB-lite"/>
    </source>
</evidence>
<keyword evidence="4" id="KW-1185">Reference proteome</keyword>
<keyword evidence="2" id="KW-1133">Transmembrane helix</keyword>
<feature type="region of interest" description="Disordered" evidence="1">
    <location>
        <begin position="417"/>
        <end position="520"/>
    </location>
</feature>